<dbReference type="SMART" id="SM00862">
    <property type="entry name" value="Trans_reg_C"/>
    <property type="match status" value="1"/>
</dbReference>
<dbReference type="InterPro" id="IPR039420">
    <property type="entry name" value="WalR-like"/>
</dbReference>
<dbReference type="Pfam" id="PF00486">
    <property type="entry name" value="Trans_reg_C"/>
    <property type="match status" value="1"/>
</dbReference>
<gene>
    <name evidence="8" type="ORF">GCM10023091_38160</name>
</gene>
<dbReference type="Gene3D" id="3.40.50.2300">
    <property type="match status" value="1"/>
</dbReference>
<dbReference type="SUPFAM" id="SSF52172">
    <property type="entry name" value="CheY-like"/>
    <property type="match status" value="1"/>
</dbReference>
<dbReference type="PROSITE" id="PS50110">
    <property type="entry name" value="RESPONSE_REGULATORY"/>
    <property type="match status" value="1"/>
</dbReference>
<evidence type="ECO:0000259" key="6">
    <source>
        <dbReference type="PROSITE" id="PS50110"/>
    </source>
</evidence>
<protein>
    <submittedName>
        <fullName evidence="8">Response regulator transcription factor</fullName>
    </submittedName>
</protein>
<dbReference type="InterPro" id="IPR001789">
    <property type="entry name" value="Sig_transdc_resp-reg_receiver"/>
</dbReference>
<keyword evidence="3 5" id="KW-0238">DNA-binding</keyword>
<dbReference type="CDD" id="cd00383">
    <property type="entry name" value="trans_reg_C"/>
    <property type="match status" value="1"/>
</dbReference>
<dbReference type="PANTHER" id="PTHR48111:SF40">
    <property type="entry name" value="PHOSPHATE REGULON TRANSCRIPTIONAL REGULATORY PROTEIN PHOB"/>
    <property type="match status" value="1"/>
</dbReference>
<comment type="caution">
    <text evidence="8">The sequence shown here is derived from an EMBL/GenBank/DDBJ whole genome shotgun (WGS) entry which is preliminary data.</text>
</comment>
<evidence type="ECO:0000313" key="8">
    <source>
        <dbReference type="EMBL" id="GAA4445906.1"/>
    </source>
</evidence>
<keyword evidence="9" id="KW-1185">Reference proteome</keyword>
<dbReference type="Gene3D" id="6.10.250.690">
    <property type="match status" value="1"/>
</dbReference>
<accession>A0ABP8M9P9</accession>
<feature type="domain" description="Response regulatory" evidence="6">
    <location>
        <begin position="12"/>
        <end position="126"/>
    </location>
</feature>
<dbReference type="RefSeq" id="WP_345032164.1">
    <property type="nucleotide sequence ID" value="NZ_BAABEY010000036.1"/>
</dbReference>
<reference evidence="9" key="1">
    <citation type="journal article" date="2019" name="Int. J. Syst. Evol. Microbiol.">
        <title>The Global Catalogue of Microorganisms (GCM) 10K type strain sequencing project: providing services to taxonomists for standard genome sequencing and annotation.</title>
        <authorList>
            <consortium name="The Broad Institute Genomics Platform"/>
            <consortium name="The Broad Institute Genome Sequencing Center for Infectious Disease"/>
            <person name="Wu L."/>
            <person name="Ma J."/>
        </authorList>
    </citation>
    <scope>NUCLEOTIDE SEQUENCE [LARGE SCALE GENOMIC DNA]</scope>
    <source>
        <strain evidence="9">JCM 31920</strain>
    </source>
</reference>
<keyword evidence="1 4" id="KW-0597">Phosphoprotein</keyword>
<feature type="DNA-binding region" description="OmpR/PhoB-type" evidence="5">
    <location>
        <begin position="139"/>
        <end position="237"/>
    </location>
</feature>
<dbReference type="SMART" id="SM00448">
    <property type="entry name" value="REC"/>
    <property type="match status" value="1"/>
</dbReference>
<evidence type="ECO:0000256" key="1">
    <source>
        <dbReference type="ARBA" id="ARBA00022553"/>
    </source>
</evidence>
<name>A0ABP8M9P9_9BACT</name>
<dbReference type="InterPro" id="IPR011006">
    <property type="entry name" value="CheY-like_superfamily"/>
</dbReference>
<evidence type="ECO:0000256" key="5">
    <source>
        <dbReference type="PROSITE-ProRule" id="PRU01091"/>
    </source>
</evidence>
<dbReference type="CDD" id="cd17574">
    <property type="entry name" value="REC_OmpR"/>
    <property type="match status" value="1"/>
</dbReference>
<sequence length="237" mass="27394">MEKNDVSRPRPLVLFVEDDPNLAFATKDNLEIAGYEVVHCLDGVEGLKVFKAHAFDLCIFDVMLPQMDGFTLARKVREFNEEIPILFLTARALQEDKIHGLKLGADDYLTKPFSMQELILRMEVFLKRSTPRPAAARDPNLYVVGDFEFDFQKLTLTRGGHVQTLTFREGEVLKYFAGHRNEVVRREELLKAIWGDDDYYMGRSLDVFISRLRKYLATDDLQVKIDNVHGIGFRMSW</sequence>
<evidence type="ECO:0000313" key="9">
    <source>
        <dbReference type="Proteomes" id="UP001501508"/>
    </source>
</evidence>
<dbReference type="EMBL" id="BAABEY010000036">
    <property type="protein sequence ID" value="GAA4445906.1"/>
    <property type="molecule type" value="Genomic_DNA"/>
</dbReference>
<dbReference type="PANTHER" id="PTHR48111">
    <property type="entry name" value="REGULATOR OF RPOS"/>
    <property type="match status" value="1"/>
</dbReference>
<keyword evidence="2" id="KW-0902">Two-component regulatory system</keyword>
<dbReference type="Gene3D" id="1.10.10.10">
    <property type="entry name" value="Winged helix-like DNA-binding domain superfamily/Winged helix DNA-binding domain"/>
    <property type="match status" value="1"/>
</dbReference>
<evidence type="ECO:0000259" key="7">
    <source>
        <dbReference type="PROSITE" id="PS51755"/>
    </source>
</evidence>
<feature type="domain" description="OmpR/PhoB-type" evidence="7">
    <location>
        <begin position="139"/>
        <end position="237"/>
    </location>
</feature>
<feature type="modified residue" description="4-aspartylphosphate" evidence="4">
    <location>
        <position position="61"/>
    </location>
</feature>
<dbReference type="Pfam" id="PF00072">
    <property type="entry name" value="Response_reg"/>
    <property type="match status" value="1"/>
</dbReference>
<dbReference type="Proteomes" id="UP001501508">
    <property type="component" value="Unassembled WGS sequence"/>
</dbReference>
<dbReference type="InterPro" id="IPR001867">
    <property type="entry name" value="OmpR/PhoB-type_DNA-bd"/>
</dbReference>
<proteinExistence type="predicted"/>
<evidence type="ECO:0000256" key="4">
    <source>
        <dbReference type="PROSITE-ProRule" id="PRU00169"/>
    </source>
</evidence>
<dbReference type="PROSITE" id="PS51755">
    <property type="entry name" value="OMPR_PHOB"/>
    <property type="match status" value="1"/>
</dbReference>
<dbReference type="InterPro" id="IPR036388">
    <property type="entry name" value="WH-like_DNA-bd_sf"/>
</dbReference>
<evidence type="ECO:0000256" key="3">
    <source>
        <dbReference type="ARBA" id="ARBA00023125"/>
    </source>
</evidence>
<organism evidence="8 9">
    <name type="scientific">Ravibacter arvi</name>
    <dbReference type="NCBI Taxonomy" id="2051041"/>
    <lineage>
        <taxon>Bacteria</taxon>
        <taxon>Pseudomonadati</taxon>
        <taxon>Bacteroidota</taxon>
        <taxon>Cytophagia</taxon>
        <taxon>Cytophagales</taxon>
        <taxon>Spirosomataceae</taxon>
        <taxon>Ravibacter</taxon>
    </lineage>
</organism>
<evidence type="ECO:0000256" key="2">
    <source>
        <dbReference type="ARBA" id="ARBA00023012"/>
    </source>
</evidence>